<reference evidence="3" key="1">
    <citation type="submission" date="2017-09" db="EMBL/GenBank/DDBJ databases">
        <title>Depth-based differentiation of microbial function through sediment-hosted aquifers and enrichment of novel symbionts in the deep terrestrial subsurface.</title>
        <authorList>
            <person name="Probst A.J."/>
            <person name="Ladd B."/>
            <person name="Jarett J.K."/>
            <person name="Geller-Mcgrath D.E."/>
            <person name="Sieber C.M.K."/>
            <person name="Emerson J.B."/>
            <person name="Anantharaman K."/>
            <person name="Thomas B.C."/>
            <person name="Malmstrom R."/>
            <person name="Stieglmeier M."/>
            <person name="Klingl A."/>
            <person name="Woyke T."/>
            <person name="Ryan C.M."/>
            <person name="Banfield J.F."/>
        </authorList>
    </citation>
    <scope>NUCLEOTIDE SEQUENCE [LARGE SCALE GENOMIC DNA]</scope>
</reference>
<keyword evidence="1" id="KW-0812">Transmembrane</keyword>
<name>A0A2M7WT76_9BACT</name>
<organism evidence="2 3">
    <name type="scientific">Candidatus Zambryskibacteria bacterium CG_4_9_14_3_um_filter_42_15</name>
    <dbReference type="NCBI Taxonomy" id="1975112"/>
    <lineage>
        <taxon>Bacteria</taxon>
        <taxon>Candidatus Zambryskiibacteriota</taxon>
    </lineage>
</organism>
<dbReference type="InterPro" id="IPR036249">
    <property type="entry name" value="Thioredoxin-like_sf"/>
</dbReference>
<keyword evidence="1" id="KW-1133">Transmembrane helix</keyword>
<sequence>MKKNTLIWSVVSVLIVAGIIWLILAPTKPGKLDAFAQCINDSGAKYYGAFWCPNCKNQEAMFGISAKFLPRTECSTPDGRDQLPVCQEAGITGYPTWDFPDGSRETGTLPLERLSEKTSCPILPESNI</sequence>
<dbReference type="Proteomes" id="UP000230758">
    <property type="component" value="Unassembled WGS sequence"/>
</dbReference>
<dbReference type="PANTHER" id="PTHR34573:SF1">
    <property type="entry name" value="VITAMIN K EPOXIDE REDUCTASE DOMAIN-CONTAINING PROTEIN"/>
    <property type="match status" value="1"/>
</dbReference>
<dbReference type="Gene3D" id="3.40.30.10">
    <property type="entry name" value="Glutaredoxin"/>
    <property type="match status" value="1"/>
</dbReference>
<dbReference type="EMBL" id="PFXF01000003">
    <property type="protein sequence ID" value="PJA33211.1"/>
    <property type="molecule type" value="Genomic_DNA"/>
</dbReference>
<dbReference type="AlphaFoldDB" id="A0A2M7WT76"/>
<accession>A0A2M7WT76</accession>
<evidence type="ECO:0000256" key="1">
    <source>
        <dbReference type="SAM" id="Phobius"/>
    </source>
</evidence>
<gene>
    <name evidence="2" type="ORF">CO185_00165</name>
</gene>
<keyword evidence="1" id="KW-0472">Membrane</keyword>
<comment type="caution">
    <text evidence="2">The sequence shown here is derived from an EMBL/GenBank/DDBJ whole genome shotgun (WGS) entry which is preliminary data.</text>
</comment>
<proteinExistence type="predicted"/>
<dbReference type="PANTHER" id="PTHR34573">
    <property type="entry name" value="VKC DOMAIN-CONTAINING PROTEIN"/>
    <property type="match status" value="1"/>
</dbReference>
<protein>
    <recommendedName>
        <fullName evidence="4">Thioredoxin domain-containing protein</fullName>
    </recommendedName>
</protein>
<evidence type="ECO:0000313" key="3">
    <source>
        <dbReference type="Proteomes" id="UP000230758"/>
    </source>
</evidence>
<evidence type="ECO:0008006" key="4">
    <source>
        <dbReference type="Google" id="ProtNLM"/>
    </source>
</evidence>
<feature type="transmembrane region" description="Helical" evidence="1">
    <location>
        <begin position="6"/>
        <end position="24"/>
    </location>
</feature>
<dbReference type="SUPFAM" id="SSF52833">
    <property type="entry name" value="Thioredoxin-like"/>
    <property type="match status" value="1"/>
</dbReference>
<evidence type="ECO:0000313" key="2">
    <source>
        <dbReference type="EMBL" id="PJA33211.1"/>
    </source>
</evidence>